<gene>
    <name evidence="2" type="ORF">OM33_20010</name>
</gene>
<evidence type="ECO:0000313" key="3">
    <source>
        <dbReference type="Proteomes" id="UP000030341"/>
    </source>
</evidence>
<dbReference type="InterPro" id="IPR021762">
    <property type="entry name" value="DUF3325"/>
</dbReference>
<keyword evidence="1" id="KW-1133">Transmembrane helix</keyword>
<feature type="transmembrane region" description="Helical" evidence="1">
    <location>
        <begin position="103"/>
        <end position="120"/>
    </location>
</feature>
<evidence type="ECO:0000256" key="1">
    <source>
        <dbReference type="SAM" id="Phobius"/>
    </source>
</evidence>
<feature type="transmembrane region" description="Helical" evidence="1">
    <location>
        <begin position="6"/>
        <end position="24"/>
    </location>
</feature>
<dbReference type="Pfam" id="PF11804">
    <property type="entry name" value="DUF3325"/>
    <property type="match status" value="1"/>
</dbReference>
<organism evidence="2 3">
    <name type="scientific">Pseudoalteromonas piratica</name>
    <dbReference type="NCBI Taxonomy" id="1348114"/>
    <lineage>
        <taxon>Bacteria</taxon>
        <taxon>Pseudomonadati</taxon>
        <taxon>Pseudomonadota</taxon>
        <taxon>Gammaproteobacteria</taxon>
        <taxon>Alteromonadales</taxon>
        <taxon>Pseudoalteromonadaceae</taxon>
        <taxon>Pseudoalteromonas</taxon>
    </lineage>
</organism>
<dbReference type="KEGG" id="pseo:OM33_20010"/>
<keyword evidence="3" id="KW-1185">Reference proteome</keyword>
<dbReference type="HOGENOM" id="CLU_2036041_0_0_6"/>
<dbReference type="AlphaFoldDB" id="A0A0A7EMX8"/>
<dbReference type="OrthoDB" id="9972074at2"/>
<dbReference type="Proteomes" id="UP000030341">
    <property type="component" value="Chromosome 2"/>
</dbReference>
<feature type="transmembrane region" description="Helical" evidence="1">
    <location>
        <begin position="45"/>
        <end position="63"/>
    </location>
</feature>
<protein>
    <recommendedName>
        <fullName evidence="4">DUF3325 domain-containing protein</fullName>
    </recommendedName>
</protein>
<dbReference type="eggNOG" id="ENOG5034815">
    <property type="taxonomic scope" value="Bacteria"/>
</dbReference>
<dbReference type="RefSeq" id="WP_040136225.1">
    <property type="nucleotide sequence ID" value="NZ_CP009889.1"/>
</dbReference>
<evidence type="ECO:0008006" key="4">
    <source>
        <dbReference type="Google" id="ProtNLM"/>
    </source>
</evidence>
<reference evidence="2 3" key="1">
    <citation type="submission" date="2014-11" db="EMBL/GenBank/DDBJ databases">
        <title>Complete Genome Sequence of Pseudoalteromonas sp. Strain OCN003 Isolated from Kaneohe Bay, Oahu, Hawaii.</title>
        <authorList>
            <person name="Beurmann S."/>
            <person name="Videau P."/>
            <person name="Ushijima B."/>
            <person name="Smith A.M."/>
            <person name="Aeby G.S."/>
            <person name="Callahan S.M."/>
            <person name="Belcaid M."/>
        </authorList>
    </citation>
    <scope>NUCLEOTIDE SEQUENCE [LARGE SCALE GENOMIC DNA]</scope>
    <source>
        <strain evidence="2 3">OCN003</strain>
    </source>
</reference>
<keyword evidence="1" id="KW-0472">Membrane</keyword>
<name>A0A0A7EMX8_9GAMM</name>
<keyword evidence="1" id="KW-0812">Transmembrane</keyword>
<feature type="transmembrane region" description="Helical" evidence="1">
    <location>
        <begin position="69"/>
        <end position="91"/>
    </location>
</feature>
<dbReference type="EMBL" id="CP009889">
    <property type="protein sequence ID" value="AIY67327.1"/>
    <property type="molecule type" value="Genomic_DNA"/>
</dbReference>
<proteinExistence type="predicted"/>
<sequence length="121" mass="13467">MSFVISLLLIYQALCLFLLAMPKYTKTLGREFKPLDKQIRCYRGGAWLLMATALLILSLQMGVANGLVVIFGATALLATVLSVAFKKAPFLSLFPVIPNKKPINLMITSVLLLELTLWYFV</sequence>
<accession>A0A0A7EMX8</accession>
<evidence type="ECO:0000313" key="2">
    <source>
        <dbReference type="EMBL" id="AIY67327.1"/>
    </source>
</evidence>